<feature type="signal peptide" evidence="1">
    <location>
        <begin position="1"/>
        <end position="19"/>
    </location>
</feature>
<reference evidence="2 3" key="1">
    <citation type="journal article" date="2017" name="Curr. Biol.">
        <title>Genome architecture and evolution of a unichromosomal asexual nematode.</title>
        <authorList>
            <person name="Fradin H."/>
            <person name="Zegar C."/>
            <person name="Gutwein M."/>
            <person name="Lucas J."/>
            <person name="Kovtun M."/>
            <person name="Corcoran D."/>
            <person name="Baugh L.R."/>
            <person name="Kiontke K."/>
            <person name="Gunsalus K."/>
            <person name="Fitch D.H."/>
            <person name="Piano F."/>
        </authorList>
    </citation>
    <scope>NUCLEOTIDE SEQUENCE [LARGE SCALE GENOMIC DNA]</scope>
    <source>
        <strain evidence="2">PF1309</strain>
    </source>
</reference>
<evidence type="ECO:0008006" key="4">
    <source>
        <dbReference type="Google" id="ProtNLM"/>
    </source>
</evidence>
<sequence length="206" mass="23659">MQQILHIIIMVCIFSAVSSSESAESLSPMTQAILEDPDLILADKLMQNMTDKEKGIYEKLAKVVTDRKTSIDEKLASIDEISGHNKELAENRELLKDILESYKVVLDHVYDELYKKISPRAQESLNKLLDLARDEPIKMASIHEKSTQKMYEEIWTHIMESDEKTLEEIKTAVASWKSKGKEVSIPEKFAKLYEKTHYAPLVFMIL</sequence>
<accession>A0A2A2KCB7</accession>
<evidence type="ECO:0000313" key="2">
    <source>
        <dbReference type="EMBL" id="PAV71530.1"/>
    </source>
</evidence>
<gene>
    <name evidence="2" type="ORF">WR25_14236</name>
</gene>
<evidence type="ECO:0000313" key="3">
    <source>
        <dbReference type="Proteomes" id="UP000218231"/>
    </source>
</evidence>
<dbReference type="EMBL" id="LIAE01009002">
    <property type="protein sequence ID" value="PAV71530.1"/>
    <property type="molecule type" value="Genomic_DNA"/>
</dbReference>
<keyword evidence="1" id="KW-0732">Signal</keyword>
<dbReference type="AlphaFoldDB" id="A0A2A2KCB7"/>
<feature type="chain" id="PRO_5012719745" description="SXP/RAL-2 family protein Ani s 5-like cation-binding domain-containing protein" evidence="1">
    <location>
        <begin position="20"/>
        <end position="206"/>
    </location>
</feature>
<dbReference type="Proteomes" id="UP000218231">
    <property type="component" value="Unassembled WGS sequence"/>
</dbReference>
<proteinExistence type="predicted"/>
<organism evidence="2 3">
    <name type="scientific">Diploscapter pachys</name>
    <dbReference type="NCBI Taxonomy" id="2018661"/>
    <lineage>
        <taxon>Eukaryota</taxon>
        <taxon>Metazoa</taxon>
        <taxon>Ecdysozoa</taxon>
        <taxon>Nematoda</taxon>
        <taxon>Chromadorea</taxon>
        <taxon>Rhabditida</taxon>
        <taxon>Rhabditina</taxon>
        <taxon>Rhabditomorpha</taxon>
        <taxon>Rhabditoidea</taxon>
        <taxon>Rhabditidae</taxon>
        <taxon>Diploscapter</taxon>
    </lineage>
</organism>
<comment type="caution">
    <text evidence="2">The sequence shown here is derived from an EMBL/GenBank/DDBJ whole genome shotgun (WGS) entry which is preliminary data.</text>
</comment>
<evidence type="ECO:0000256" key="1">
    <source>
        <dbReference type="SAM" id="SignalP"/>
    </source>
</evidence>
<name>A0A2A2KCB7_9BILA</name>
<keyword evidence="3" id="KW-1185">Reference proteome</keyword>
<protein>
    <recommendedName>
        <fullName evidence="4">SXP/RAL-2 family protein Ani s 5-like cation-binding domain-containing protein</fullName>
    </recommendedName>
</protein>